<dbReference type="OrthoDB" id="5424391at2759"/>
<accession>A0A6A5R1M1</accession>
<feature type="compositionally biased region" description="Basic and acidic residues" evidence="1">
    <location>
        <begin position="384"/>
        <end position="394"/>
    </location>
</feature>
<evidence type="ECO:0000256" key="1">
    <source>
        <dbReference type="SAM" id="MobiDB-lite"/>
    </source>
</evidence>
<feature type="region of interest" description="Disordered" evidence="1">
    <location>
        <begin position="370"/>
        <end position="394"/>
    </location>
</feature>
<dbReference type="EMBL" id="ML979132">
    <property type="protein sequence ID" value="KAF1920864.1"/>
    <property type="molecule type" value="Genomic_DNA"/>
</dbReference>
<dbReference type="AlphaFoldDB" id="A0A6A5R1M1"/>
<organism evidence="2 3">
    <name type="scientific">Ampelomyces quisqualis</name>
    <name type="common">Powdery mildew agent</name>
    <dbReference type="NCBI Taxonomy" id="50730"/>
    <lineage>
        <taxon>Eukaryota</taxon>
        <taxon>Fungi</taxon>
        <taxon>Dikarya</taxon>
        <taxon>Ascomycota</taxon>
        <taxon>Pezizomycotina</taxon>
        <taxon>Dothideomycetes</taxon>
        <taxon>Pleosporomycetidae</taxon>
        <taxon>Pleosporales</taxon>
        <taxon>Pleosporineae</taxon>
        <taxon>Phaeosphaeriaceae</taxon>
        <taxon>Ampelomyces</taxon>
    </lineage>
</organism>
<reference evidence="2" key="1">
    <citation type="journal article" date="2020" name="Stud. Mycol.">
        <title>101 Dothideomycetes genomes: a test case for predicting lifestyles and emergence of pathogens.</title>
        <authorList>
            <person name="Haridas S."/>
            <person name="Albert R."/>
            <person name="Binder M."/>
            <person name="Bloem J."/>
            <person name="Labutti K."/>
            <person name="Salamov A."/>
            <person name="Andreopoulos B."/>
            <person name="Baker S."/>
            <person name="Barry K."/>
            <person name="Bills G."/>
            <person name="Bluhm B."/>
            <person name="Cannon C."/>
            <person name="Castanera R."/>
            <person name="Culley D."/>
            <person name="Daum C."/>
            <person name="Ezra D."/>
            <person name="Gonzalez J."/>
            <person name="Henrissat B."/>
            <person name="Kuo A."/>
            <person name="Liang C."/>
            <person name="Lipzen A."/>
            <person name="Lutzoni F."/>
            <person name="Magnuson J."/>
            <person name="Mondo S."/>
            <person name="Nolan M."/>
            <person name="Ohm R."/>
            <person name="Pangilinan J."/>
            <person name="Park H.-J."/>
            <person name="Ramirez L."/>
            <person name="Alfaro M."/>
            <person name="Sun H."/>
            <person name="Tritt A."/>
            <person name="Yoshinaga Y."/>
            <person name="Zwiers L.-H."/>
            <person name="Turgeon B."/>
            <person name="Goodwin S."/>
            <person name="Spatafora J."/>
            <person name="Crous P."/>
            <person name="Grigoriev I."/>
        </authorList>
    </citation>
    <scope>NUCLEOTIDE SEQUENCE</scope>
    <source>
        <strain evidence="2">HMLAC05119</strain>
    </source>
</reference>
<dbReference type="Proteomes" id="UP000800096">
    <property type="component" value="Unassembled WGS sequence"/>
</dbReference>
<evidence type="ECO:0000313" key="3">
    <source>
        <dbReference type="Proteomes" id="UP000800096"/>
    </source>
</evidence>
<keyword evidence="3" id="KW-1185">Reference proteome</keyword>
<name>A0A6A5R1M1_AMPQU</name>
<sequence>MQSAAGRRVLSTLASKLHPQLPLSPRESHQLLTLLTTSFRAHLDREHPVGDDTCPSSYASATQHMDSILTNPLFAVKPRRRASEPAAVDVLRDPVAWFVDQIATGAATIPRATMCLELLDAPHETAPRLYNGKTAAFVLAEWLHASGLDTSREFVHLSSREGFSSMSMDKLLALLFAQGQAAVPWRWFIRSPEQRARETKLDAKSVLKFRQHLLRRMVFTQANKGLTEGVSTFMQAFRMAEMVGLESAYTVLRPAGAHLVQRIVSTRESTIAPELYQTFMSSLQRWLGKWGQAVEARLWLYHPTKPNASQGLKFLQEPAVAIAHIRGLQSRRHFLVQLCLDVARQLIEEERYVEAQVAMHFSKEHFPDLVLSTPPAGATQNTTRSEERRERREKHNLDLLDQLALT</sequence>
<proteinExistence type="predicted"/>
<protein>
    <submittedName>
        <fullName evidence="2">Uncharacterized protein</fullName>
    </submittedName>
</protein>
<evidence type="ECO:0000313" key="2">
    <source>
        <dbReference type="EMBL" id="KAF1920864.1"/>
    </source>
</evidence>
<gene>
    <name evidence="2" type="ORF">BDU57DRAFT_27912</name>
</gene>